<dbReference type="InterPro" id="IPR002645">
    <property type="entry name" value="STAS_dom"/>
</dbReference>
<sequence length="124" mass="13303">MTHFSDAPRPASRPENEGDGEISISVRATPGGTAATIRGELDLDSATYVRTTLLQALEECVAGGVVTLDLSQVTFCDSTGLNALLRARRWALEEHRALIINSTSPQMARLLDMTGAAPFFAEKI</sequence>
<dbReference type="AlphaFoldDB" id="A0A7W7U8B7"/>
<evidence type="ECO:0000256" key="1">
    <source>
        <dbReference type="SAM" id="MobiDB-lite"/>
    </source>
</evidence>
<dbReference type="Pfam" id="PF13466">
    <property type="entry name" value="STAS_2"/>
    <property type="match status" value="1"/>
</dbReference>
<name>A0A7W7U8B7_9ACTN</name>
<evidence type="ECO:0000313" key="4">
    <source>
        <dbReference type="Proteomes" id="UP000582643"/>
    </source>
</evidence>
<proteinExistence type="predicted"/>
<dbReference type="CDD" id="cd07043">
    <property type="entry name" value="STAS_anti-anti-sigma_factors"/>
    <property type="match status" value="1"/>
</dbReference>
<evidence type="ECO:0000259" key="2">
    <source>
        <dbReference type="PROSITE" id="PS50801"/>
    </source>
</evidence>
<dbReference type="RefSeq" id="WP_184932967.1">
    <property type="nucleotide sequence ID" value="NZ_JACHJY010000014.1"/>
</dbReference>
<comment type="caution">
    <text evidence="3">The sequence shown here is derived from an EMBL/GenBank/DDBJ whole genome shotgun (WGS) entry which is preliminary data.</text>
</comment>
<accession>A0A7W7U8B7</accession>
<dbReference type="InterPro" id="IPR058548">
    <property type="entry name" value="MlaB-like_STAS"/>
</dbReference>
<dbReference type="PANTHER" id="PTHR33495">
    <property type="entry name" value="ANTI-SIGMA FACTOR ANTAGONIST TM_1081-RELATED-RELATED"/>
    <property type="match status" value="1"/>
</dbReference>
<reference evidence="3 4" key="1">
    <citation type="submission" date="2020-08" db="EMBL/GenBank/DDBJ databases">
        <title>Genomic Encyclopedia of Type Strains, Phase III (KMG-III): the genomes of soil and plant-associated and newly described type strains.</title>
        <authorList>
            <person name="Whitman W."/>
        </authorList>
    </citation>
    <scope>NUCLEOTIDE SEQUENCE [LARGE SCALE GENOMIC DNA]</scope>
    <source>
        <strain evidence="3 4">SFB5A</strain>
    </source>
</reference>
<dbReference type="Proteomes" id="UP000582643">
    <property type="component" value="Unassembled WGS sequence"/>
</dbReference>
<dbReference type="PROSITE" id="PS50801">
    <property type="entry name" value="STAS"/>
    <property type="match status" value="1"/>
</dbReference>
<dbReference type="PANTHER" id="PTHR33495:SF2">
    <property type="entry name" value="ANTI-SIGMA FACTOR ANTAGONIST TM_1081-RELATED"/>
    <property type="match status" value="1"/>
</dbReference>
<dbReference type="SUPFAM" id="SSF52091">
    <property type="entry name" value="SpoIIaa-like"/>
    <property type="match status" value="1"/>
</dbReference>
<feature type="domain" description="STAS" evidence="2">
    <location>
        <begin position="22"/>
        <end position="124"/>
    </location>
</feature>
<dbReference type="GO" id="GO:0043856">
    <property type="term" value="F:anti-sigma factor antagonist activity"/>
    <property type="evidence" value="ECO:0007669"/>
    <property type="project" value="TreeGrafter"/>
</dbReference>
<dbReference type="Gene3D" id="3.30.750.24">
    <property type="entry name" value="STAS domain"/>
    <property type="match status" value="1"/>
</dbReference>
<keyword evidence="4" id="KW-1185">Reference proteome</keyword>
<protein>
    <submittedName>
        <fullName evidence="3">Anti-anti-sigma factor</fullName>
    </submittedName>
</protein>
<organism evidence="3 4">
    <name type="scientific">Streptomyces nymphaeiformis</name>
    <dbReference type="NCBI Taxonomy" id="2663842"/>
    <lineage>
        <taxon>Bacteria</taxon>
        <taxon>Bacillati</taxon>
        <taxon>Actinomycetota</taxon>
        <taxon>Actinomycetes</taxon>
        <taxon>Kitasatosporales</taxon>
        <taxon>Streptomycetaceae</taxon>
        <taxon>Streptomyces</taxon>
    </lineage>
</organism>
<dbReference type="EMBL" id="JACHJY010000014">
    <property type="protein sequence ID" value="MBB4986804.1"/>
    <property type="molecule type" value="Genomic_DNA"/>
</dbReference>
<gene>
    <name evidence="3" type="ORF">GGE06_007775</name>
</gene>
<feature type="region of interest" description="Disordered" evidence="1">
    <location>
        <begin position="1"/>
        <end position="26"/>
    </location>
</feature>
<evidence type="ECO:0000313" key="3">
    <source>
        <dbReference type="EMBL" id="MBB4986804.1"/>
    </source>
</evidence>
<dbReference type="InterPro" id="IPR036513">
    <property type="entry name" value="STAS_dom_sf"/>
</dbReference>